<evidence type="ECO:0000313" key="4">
    <source>
        <dbReference type="Proteomes" id="UP000546464"/>
    </source>
</evidence>
<comment type="caution">
    <text evidence="3">The sequence shown here is derived from an EMBL/GenBank/DDBJ whole genome shotgun (WGS) entry which is preliminary data.</text>
</comment>
<proteinExistence type="predicted"/>
<keyword evidence="4" id="KW-1185">Reference proteome</keyword>
<dbReference type="Pfam" id="PF13649">
    <property type="entry name" value="Methyltransf_25"/>
    <property type="match status" value="1"/>
</dbReference>
<keyword evidence="1" id="KW-0802">TPR repeat</keyword>
<dbReference type="AlphaFoldDB" id="A0A842HEU3"/>
<dbReference type="CDD" id="cd02440">
    <property type="entry name" value="AdoMet_MTases"/>
    <property type="match status" value="1"/>
</dbReference>
<dbReference type="SUPFAM" id="SSF53335">
    <property type="entry name" value="S-adenosyl-L-methionine-dependent methyltransferases"/>
    <property type="match status" value="1"/>
</dbReference>
<dbReference type="Proteomes" id="UP000546464">
    <property type="component" value="Unassembled WGS sequence"/>
</dbReference>
<protein>
    <recommendedName>
        <fullName evidence="2">Methyltransferase domain-containing protein</fullName>
    </recommendedName>
</protein>
<evidence type="ECO:0000313" key="3">
    <source>
        <dbReference type="EMBL" id="MBC2595043.1"/>
    </source>
</evidence>
<dbReference type="InterPro" id="IPR029063">
    <property type="entry name" value="SAM-dependent_MTases_sf"/>
</dbReference>
<sequence>MIKREERQNFPEDSAVSADAENTYAAVTGLQRRITHESLDHVAFAELGEAWQQAGHLGEAIVAFERALQLKEYSVQRKLSDGAARLMDLEAAARTPGQVLTLGGYAFPRLLIHHTGGLILEGRSADGQALLKLYLNPEGRETVTREARTLKILNRAEVLAAPRLLAVGEVSGTQLPDTLDEACRAILRTAGTEKFSFLIHSFQKQDAGWNFADVALAMLELRACGIINPGLTAADIRYDAEAGVCGFAGFAGAQQAPEQLRSLPAREFFRELARQASECSQESFSATLQGIEQDGRWAEYFAADALDLFRTHAFVPQWTTGCPRRVYHTVTERDVAITGGRELSVERRALLEQIAFEPDESVLDAGCAGGQISVWLARRGCRVVAADVDRRLMHGCQMVANITGLDVTYLEVDFDYDEVPGAFRTTFALGLLPHLRRREEACAKLAAATTHRLIVEAALAEDGYKWVNQGFVKLEPWAFPDTEALVDELERLFPGFTHERTLGMCDEDRYLLEFKRKSTKEGDGC</sequence>
<dbReference type="InterPro" id="IPR019734">
    <property type="entry name" value="TPR_rpt"/>
</dbReference>
<organism evidence="3 4">
    <name type="scientific">Ruficoccus amylovorans</name>
    <dbReference type="NCBI Taxonomy" id="1804625"/>
    <lineage>
        <taxon>Bacteria</taxon>
        <taxon>Pseudomonadati</taxon>
        <taxon>Verrucomicrobiota</taxon>
        <taxon>Opitutia</taxon>
        <taxon>Puniceicoccales</taxon>
        <taxon>Cerasicoccaceae</taxon>
        <taxon>Ruficoccus</taxon>
    </lineage>
</organism>
<feature type="repeat" description="TPR" evidence="1">
    <location>
        <begin position="41"/>
        <end position="74"/>
    </location>
</feature>
<evidence type="ECO:0000256" key="1">
    <source>
        <dbReference type="PROSITE-ProRule" id="PRU00339"/>
    </source>
</evidence>
<dbReference type="Gene3D" id="3.40.50.150">
    <property type="entry name" value="Vaccinia Virus protein VP39"/>
    <property type="match status" value="1"/>
</dbReference>
<dbReference type="PROSITE" id="PS50005">
    <property type="entry name" value="TPR"/>
    <property type="match status" value="1"/>
</dbReference>
<reference evidence="3 4" key="1">
    <citation type="submission" date="2020-07" db="EMBL/GenBank/DDBJ databases">
        <authorList>
            <person name="Feng X."/>
        </authorList>
    </citation>
    <scope>NUCLEOTIDE SEQUENCE [LARGE SCALE GENOMIC DNA]</scope>
    <source>
        <strain evidence="3 4">JCM31066</strain>
    </source>
</reference>
<gene>
    <name evidence="3" type="ORF">H5P28_12315</name>
</gene>
<dbReference type="InterPro" id="IPR041698">
    <property type="entry name" value="Methyltransf_25"/>
</dbReference>
<dbReference type="RefSeq" id="WP_185676008.1">
    <property type="nucleotide sequence ID" value="NZ_JACHVB010000035.1"/>
</dbReference>
<accession>A0A842HEU3</accession>
<dbReference type="EMBL" id="JACHVB010000035">
    <property type="protein sequence ID" value="MBC2595043.1"/>
    <property type="molecule type" value="Genomic_DNA"/>
</dbReference>
<name>A0A842HEU3_9BACT</name>
<evidence type="ECO:0000259" key="2">
    <source>
        <dbReference type="Pfam" id="PF13649"/>
    </source>
</evidence>
<feature type="domain" description="Methyltransferase" evidence="2">
    <location>
        <begin position="362"/>
        <end position="447"/>
    </location>
</feature>